<dbReference type="GO" id="GO:0051539">
    <property type="term" value="F:4 iron, 4 sulfur cluster binding"/>
    <property type="evidence" value="ECO:0007669"/>
    <property type="project" value="UniProtKB-KW"/>
</dbReference>
<dbReference type="PANTHER" id="PTHR43687">
    <property type="entry name" value="ADENYLYLSULFATE REDUCTASE, BETA SUBUNIT"/>
    <property type="match status" value="1"/>
</dbReference>
<dbReference type="PROSITE" id="PS51379">
    <property type="entry name" value="4FE4S_FER_2"/>
    <property type="match status" value="3"/>
</dbReference>
<dbReference type="Proteomes" id="UP001055303">
    <property type="component" value="Unassembled WGS sequence"/>
</dbReference>
<keyword evidence="3" id="KW-0408">Iron</keyword>
<dbReference type="EMBL" id="BPQI01000025">
    <property type="protein sequence ID" value="GJD55283.1"/>
    <property type="molecule type" value="Genomic_DNA"/>
</dbReference>
<dbReference type="Proteomes" id="UP000401717">
    <property type="component" value="Unassembled WGS sequence"/>
</dbReference>
<evidence type="ECO:0000256" key="5">
    <source>
        <dbReference type="SAM" id="MobiDB-lite"/>
    </source>
</evidence>
<dbReference type="RefSeq" id="WP_238178739.1">
    <property type="nucleotide sequence ID" value="NZ_BPQI01000025.1"/>
</dbReference>
<evidence type="ECO:0000313" key="7">
    <source>
        <dbReference type="EMBL" id="GJD55283.1"/>
    </source>
</evidence>
<keyword evidence="4" id="KW-0411">Iron-sulfur</keyword>
<evidence type="ECO:0000256" key="4">
    <source>
        <dbReference type="ARBA" id="ARBA00023014"/>
    </source>
</evidence>
<feature type="region of interest" description="Disordered" evidence="5">
    <location>
        <begin position="653"/>
        <end position="679"/>
    </location>
</feature>
<dbReference type="Gene3D" id="3.30.70.20">
    <property type="match status" value="2"/>
</dbReference>
<dbReference type="GO" id="GO:0016491">
    <property type="term" value="F:oxidoreductase activity"/>
    <property type="evidence" value="ECO:0007669"/>
    <property type="project" value="UniProtKB-KW"/>
</dbReference>
<dbReference type="PANTHER" id="PTHR43687:SF4">
    <property type="entry name" value="BLR5484 PROTEIN"/>
    <property type="match status" value="1"/>
</dbReference>
<evidence type="ECO:0000256" key="1">
    <source>
        <dbReference type="ARBA" id="ARBA00022485"/>
    </source>
</evidence>
<dbReference type="Pfam" id="PF12838">
    <property type="entry name" value="Fer4_7"/>
    <property type="match status" value="1"/>
</dbReference>
<keyword evidence="8" id="KW-0560">Oxidoreductase</keyword>
<dbReference type="SUPFAM" id="SSF54862">
    <property type="entry name" value="4Fe-4S ferredoxins"/>
    <property type="match status" value="1"/>
</dbReference>
<sequence length="679" mass="71636">MSDRLVFACSCERTIPLDEAALAKACGSRLLTADQLCGRELDRFREALATGAPVTVSCTLQAPLFDEVAEDLEAENRVAYAKIRETAGWSSESASAGPKMAALLAAAAEPVPDAGTVALESRGVALIYGRDETAIEVGQRLAEHLDVTVLLSRPGAVAPPHRNAFPVLQGTVRTAKGHLGAFELGIDDYALPAPSSRTQLVFGPARNGAVSTCDLVLDLTGGTPLFPAHELRSGYLRADPRDPAALERALAQASHLVGEFDKPRFIAFHAELCAHSRSRIVGCTRCLEVCPTAAIAPAGDSVAIDPHICAGCGSCASLCPTGAAAYALPPADALMRRLRSLLRAYRAAGGATALVLFHDGDHGEPLIDALGRYGAGLPAHVLPVQVNEVTQIGPEVFAALFAYGAAGARVLVRARPKHDLDALRRTLALGHTLAQALGYGGADPATPVVAAIETDDPDALGEALRGVAPGRSSVVPAGWVPEGGKRAVLRQAFIEMHVAAPGPVPCIPLAAGAPFGGLEFRIEACTLCLACVGACPTHALSDSPDRPLLAFEESLCVQCGLCAATCPEDVISLHPQVDFEAWAAPRRVVKEEEPFACIACERPFGTRSTIERVIGRLRDQHWMFTGPAGEERIRSLMMCEDCRVEAALNQGFDPHAMPERAKPRTTEDYLRERSGGDLT</sequence>
<dbReference type="EMBL" id="CABFVH010000061">
    <property type="protein sequence ID" value="VUF15597.1"/>
    <property type="molecule type" value="Genomic_DNA"/>
</dbReference>
<reference evidence="7" key="2">
    <citation type="journal article" date="2021" name="Front. Microbiol.">
        <title>Comprehensive Comparative Genomics and Phenotyping of Methylobacterium Species.</title>
        <authorList>
            <person name="Alessa O."/>
            <person name="Ogura Y."/>
            <person name="Fujitani Y."/>
            <person name="Takami H."/>
            <person name="Hayashi T."/>
            <person name="Sahin N."/>
            <person name="Tani A."/>
        </authorList>
    </citation>
    <scope>NUCLEOTIDE SEQUENCE</scope>
    <source>
        <strain evidence="7">DSM 22415</strain>
    </source>
</reference>
<name>A0A564G5L0_9HYPH</name>
<proteinExistence type="predicted"/>
<reference evidence="8 9" key="1">
    <citation type="submission" date="2019-06" db="EMBL/GenBank/DDBJ databases">
        <authorList>
            <person name="Rodrigo-Torres L."/>
            <person name="Arahal R. D."/>
            <person name="Lucena T."/>
        </authorList>
    </citation>
    <scope>NUCLEOTIDE SEQUENCE [LARGE SCALE GENOMIC DNA]</scope>
    <source>
        <strain evidence="8 9">SW08-7</strain>
    </source>
</reference>
<feature type="compositionally biased region" description="Basic and acidic residues" evidence="5">
    <location>
        <begin position="656"/>
        <end position="679"/>
    </location>
</feature>
<dbReference type="InterPro" id="IPR050572">
    <property type="entry name" value="Fe-S_Ferredoxin"/>
</dbReference>
<dbReference type="Pfam" id="PF13187">
    <property type="entry name" value="Fer4_9"/>
    <property type="match status" value="1"/>
</dbReference>
<evidence type="ECO:0000256" key="2">
    <source>
        <dbReference type="ARBA" id="ARBA00022723"/>
    </source>
</evidence>
<gene>
    <name evidence="8" type="primary">hyfA</name>
    <name evidence="7" type="synonym">rsxB</name>
    <name evidence="7" type="ORF">IFDJLNFL_1167</name>
    <name evidence="8" type="ORF">MTDSW087_05340</name>
</gene>
<dbReference type="AlphaFoldDB" id="A0A564G5L0"/>
<dbReference type="PROSITE" id="PS00198">
    <property type="entry name" value="4FE4S_FER_1"/>
    <property type="match status" value="3"/>
</dbReference>
<keyword evidence="1" id="KW-0004">4Fe-4S</keyword>
<feature type="domain" description="4Fe-4S ferredoxin-type" evidence="6">
    <location>
        <begin position="300"/>
        <end position="329"/>
    </location>
</feature>
<evidence type="ECO:0000313" key="10">
    <source>
        <dbReference type="Proteomes" id="UP001055303"/>
    </source>
</evidence>
<accession>A0A564G5L0</accession>
<keyword evidence="10" id="KW-1185">Reference proteome</keyword>
<feature type="domain" description="4Fe-4S ferredoxin-type" evidence="6">
    <location>
        <begin position="516"/>
        <end position="545"/>
    </location>
</feature>
<reference evidence="7" key="3">
    <citation type="submission" date="2021-08" db="EMBL/GenBank/DDBJ databases">
        <authorList>
            <person name="Tani A."/>
            <person name="Ola A."/>
            <person name="Ogura Y."/>
            <person name="Katsura K."/>
            <person name="Hayashi T."/>
        </authorList>
    </citation>
    <scope>NUCLEOTIDE SEQUENCE</scope>
    <source>
        <strain evidence="7">DSM 22415</strain>
    </source>
</reference>
<evidence type="ECO:0000313" key="9">
    <source>
        <dbReference type="Proteomes" id="UP000401717"/>
    </source>
</evidence>
<dbReference type="EC" id="1.-.-.-" evidence="8"/>
<organism evidence="8 9">
    <name type="scientific">Methylobacterium dankookense</name>
    <dbReference type="NCBI Taxonomy" id="560405"/>
    <lineage>
        <taxon>Bacteria</taxon>
        <taxon>Pseudomonadati</taxon>
        <taxon>Pseudomonadota</taxon>
        <taxon>Alphaproteobacteria</taxon>
        <taxon>Hyphomicrobiales</taxon>
        <taxon>Methylobacteriaceae</taxon>
        <taxon>Methylobacterium</taxon>
    </lineage>
</organism>
<evidence type="ECO:0000256" key="3">
    <source>
        <dbReference type="ARBA" id="ARBA00023004"/>
    </source>
</evidence>
<dbReference type="InterPro" id="IPR017900">
    <property type="entry name" value="4Fe4S_Fe_S_CS"/>
</dbReference>
<evidence type="ECO:0000313" key="8">
    <source>
        <dbReference type="EMBL" id="VUF15597.1"/>
    </source>
</evidence>
<evidence type="ECO:0000259" key="6">
    <source>
        <dbReference type="PROSITE" id="PS51379"/>
    </source>
</evidence>
<feature type="domain" description="4Fe-4S ferredoxin-type" evidence="6">
    <location>
        <begin position="547"/>
        <end position="576"/>
    </location>
</feature>
<dbReference type="InterPro" id="IPR017896">
    <property type="entry name" value="4Fe4S_Fe-S-bd"/>
</dbReference>
<keyword evidence="2" id="KW-0479">Metal-binding</keyword>
<dbReference type="GO" id="GO:0046872">
    <property type="term" value="F:metal ion binding"/>
    <property type="evidence" value="ECO:0007669"/>
    <property type="project" value="UniProtKB-KW"/>
</dbReference>
<protein>
    <submittedName>
        <fullName evidence="8">Hydrogenase-4 component A</fullName>
        <ecNumber evidence="8">1.-.-.-</ecNumber>
    </submittedName>
    <submittedName>
        <fullName evidence="7">Ion-translocating oxidoreductase complex subunit B</fullName>
    </submittedName>
</protein>